<dbReference type="GO" id="GO:0006261">
    <property type="term" value="P:DNA-templated DNA replication"/>
    <property type="evidence" value="ECO:0007669"/>
    <property type="project" value="InterPro"/>
</dbReference>
<keyword evidence="4" id="KW-1185">Reference proteome</keyword>
<dbReference type="EMBL" id="MK301608">
    <property type="protein sequence ID" value="AZU99628.1"/>
    <property type="molecule type" value="Genomic_DNA"/>
</dbReference>
<dbReference type="InterPro" id="IPR001098">
    <property type="entry name" value="DNA-dir_DNA_pol_A_palm_dom"/>
</dbReference>
<evidence type="ECO:0000259" key="2">
    <source>
        <dbReference type="SMART" id="SM00482"/>
    </source>
</evidence>
<dbReference type="Gene3D" id="1.10.150.20">
    <property type="entry name" value="5' to 3' exonuclease, C-terminal subdomain"/>
    <property type="match status" value="1"/>
</dbReference>
<dbReference type="SUPFAM" id="SSF53098">
    <property type="entry name" value="Ribonuclease H-like"/>
    <property type="match status" value="1"/>
</dbReference>
<dbReference type="GO" id="GO:0006302">
    <property type="term" value="P:double-strand break repair"/>
    <property type="evidence" value="ECO:0007669"/>
    <property type="project" value="TreeGrafter"/>
</dbReference>
<dbReference type="Gene3D" id="3.30.70.370">
    <property type="match status" value="1"/>
</dbReference>
<dbReference type="Proteomes" id="UP000290131">
    <property type="component" value="Segment"/>
</dbReference>
<feature type="domain" description="DNA-directed DNA polymerase family A palm" evidence="2">
    <location>
        <begin position="574"/>
        <end position="800"/>
    </location>
</feature>
<dbReference type="GO" id="GO:0039693">
    <property type="term" value="P:viral DNA genome replication"/>
    <property type="evidence" value="ECO:0007669"/>
    <property type="project" value="UniProtKB-KW"/>
</dbReference>
<dbReference type="InterPro" id="IPR002298">
    <property type="entry name" value="DNA_polymerase_A"/>
</dbReference>
<dbReference type="GO" id="GO:0003887">
    <property type="term" value="F:DNA-directed DNA polymerase activity"/>
    <property type="evidence" value="ECO:0007669"/>
    <property type="project" value="InterPro"/>
</dbReference>
<dbReference type="SMART" id="SM00482">
    <property type="entry name" value="POLAc"/>
    <property type="match status" value="1"/>
</dbReference>
<reference evidence="3" key="1">
    <citation type="submission" date="2018-12" db="EMBL/GenBank/DDBJ databases">
        <title>Characterization of a N4-like bacteriophage infecting a coral-derived Vibrio strain.</title>
        <authorList>
            <person name="Huang S."/>
        </authorList>
    </citation>
    <scope>NUCLEOTIDE SEQUENCE [LARGE SCALE GENOMIC DNA]</scope>
</reference>
<dbReference type="InterPro" id="IPR043502">
    <property type="entry name" value="DNA/RNA_pol_sf"/>
</dbReference>
<dbReference type="GO" id="GO:0003677">
    <property type="term" value="F:DNA binding"/>
    <property type="evidence" value="ECO:0007669"/>
    <property type="project" value="InterPro"/>
</dbReference>
<name>A0A3T0IIH4_9CAUD</name>
<organism evidence="3">
    <name type="scientific">Vibrio virus vB_VspP_SBP1</name>
    <dbReference type="NCBI Taxonomy" id="2500581"/>
    <lineage>
        <taxon>Viruses</taxon>
        <taxon>Duplodnaviria</taxon>
        <taxon>Heunggongvirae</taxon>
        <taxon>Uroviricota</taxon>
        <taxon>Caudoviricetes</taxon>
        <taxon>Schitoviridae</taxon>
        <taxon>Electravirus</taxon>
        <taxon>Electravirus Sbp1</taxon>
    </lineage>
</organism>
<dbReference type="InterPro" id="IPR012337">
    <property type="entry name" value="RNaseH-like_sf"/>
</dbReference>
<dbReference type="PRINTS" id="PR00868">
    <property type="entry name" value="DNAPOLI"/>
</dbReference>
<gene>
    <name evidence="3" type="ORF">SBP1_gp036</name>
</gene>
<dbReference type="PANTHER" id="PTHR10133">
    <property type="entry name" value="DNA POLYMERASE I"/>
    <property type="match status" value="1"/>
</dbReference>
<evidence type="ECO:0000256" key="1">
    <source>
        <dbReference type="ARBA" id="ARBA00023109"/>
    </source>
</evidence>
<dbReference type="Pfam" id="PF00476">
    <property type="entry name" value="DNA_pol_A"/>
    <property type="match status" value="1"/>
</dbReference>
<dbReference type="PANTHER" id="PTHR10133:SF62">
    <property type="entry name" value="DNA POLYMERASE THETA"/>
    <property type="match status" value="1"/>
</dbReference>
<sequence>MRHLLFKEQDSYQVAILIKEAAFKKDLLVKHYVKPLEALGINRDDIIFFTLEYDNPKKVKASTAKAYMEKLLPVLQRFDIEHIICCDPNYYKPLCKKTNTEKEHGYVQPSQLKGWEDVFQVAICPNFQGLFRNPDLQAKMDMDMHAMATFIQGTFEELGKDVIHLYEYTEDYFEIRDRLEKLLLEPKLTCDVEAFSLKHPTAGLGSIGFARNKHEGWTIGVDKIINRAATFEEQVNCPIRALLRDFFERYEGKVVYHNASFDIKIILFNLWMKHLTDQEGLVKGLNIMTRNFDDTKVITYLATNSTAGNHLGLKDQSHEYTGNYAVDDIDDISLIPKEELYRYNAIDCMATWYVHEKHWDTVVEDDQLEIYNDIMIPSLRVIIQMELTGMCLDMARVQRAVRSVDRNLRWYNRIVDAHPAVQQVITLKKQRQIEEDNKKLKTKQRTWDEVDYIGFNSGSTKDLQILLHEVLDYKVHDKTATKQPATGNKTLKKHMSMSCKDESERNLMKALVGIGDASIIRNNFLKNFLEATYSEEDGAYYIFGNFNLGGTVSGRLSSSGPNLQNIPSSGTPYAKMIKKCFIAPPGFVFVGADFASLEDRISALTTRDPMKLKVYTDGYDGHCLRAYHYFPTEYVGIPETPAAINATKSTHKKWRQLSKTPTFALTYGGTYMAIVEQTGMPVADAKAIEENYHKLYSASDAWVEGHVKKATTTGYVTCAFGLRVRTPILAKTILGLKETPYEAQKEARTAGNALGQSWGLLNNRAAIELQEKTLKSAFVLDIRPCAHIHDAQYFYVRDDVAAVEYLNNNLGDAMAWQNHPLIQHPDVHLSGELDLFYPSWAYDKTLPNHASQDLIFKIADASPEEYKKLMKSL</sequence>
<dbReference type="SUPFAM" id="SSF56672">
    <property type="entry name" value="DNA/RNA polymerases"/>
    <property type="match status" value="1"/>
</dbReference>
<evidence type="ECO:0000313" key="4">
    <source>
        <dbReference type="Proteomes" id="UP000290131"/>
    </source>
</evidence>
<keyword evidence="1" id="KW-0235">DNA replication</keyword>
<protein>
    <submittedName>
        <fullName evidence="3">DNA polymerase</fullName>
    </submittedName>
</protein>
<proteinExistence type="predicted"/>
<keyword evidence="1" id="KW-1194">Viral DNA replication</keyword>
<dbReference type="Gene3D" id="3.30.420.10">
    <property type="entry name" value="Ribonuclease H-like superfamily/Ribonuclease H"/>
    <property type="match status" value="1"/>
</dbReference>
<evidence type="ECO:0000313" key="3">
    <source>
        <dbReference type="EMBL" id="AZU99628.1"/>
    </source>
</evidence>
<dbReference type="InterPro" id="IPR036397">
    <property type="entry name" value="RNaseH_sf"/>
</dbReference>
<accession>A0A3T0IIH4</accession>